<sequence length="144" mass="15650">MKHPHPPDRIDVAAGLRRILQDLSAVERLAEGDGAAPPVPYADEEPWEGPEFSVETVSDSSMHTVVDIVPRRCRGSLRTGRERPSEDEVAALRSTVRALLDLADVGSGRAWTTVVLTGRGPRVVSCRLGAGETVYAREPVLDRD</sequence>
<evidence type="ECO:0000256" key="1">
    <source>
        <dbReference type="SAM" id="MobiDB-lite"/>
    </source>
</evidence>
<evidence type="ECO:0000313" key="3">
    <source>
        <dbReference type="Proteomes" id="UP001221328"/>
    </source>
</evidence>
<gene>
    <name evidence="2" type="ORF">PO587_33285</name>
</gene>
<dbReference type="EMBL" id="JAQOSK010000016">
    <property type="protein sequence ID" value="MDC2959314.1"/>
    <property type="molecule type" value="Genomic_DNA"/>
</dbReference>
<proteinExistence type="predicted"/>
<feature type="region of interest" description="Disordered" evidence="1">
    <location>
        <begin position="31"/>
        <end position="59"/>
    </location>
</feature>
<keyword evidence="3" id="KW-1185">Reference proteome</keyword>
<protein>
    <submittedName>
        <fullName evidence="2">Uncharacterized protein</fullName>
    </submittedName>
</protein>
<dbReference type="RefSeq" id="WP_272177762.1">
    <property type="nucleotide sequence ID" value="NZ_JAQOSK010000016.1"/>
</dbReference>
<comment type="caution">
    <text evidence="2">The sequence shown here is derived from an EMBL/GenBank/DDBJ whole genome shotgun (WGS) entry which is preliminary data.</text>
</comment>
<name>A0ABT5G3E1_9ACTN</name>
<organism evidence="2 3">
    <name type="scientific">Streptomyces gilvifuscus</name>
    <dbReference type="NCBI Taxonomy" id="1550617"/>
    <lineage>
        <taxon>Bacteria</taxon>
        <taxon>Bacillati</taxon>
        <taxon>Actinomycetota</taxon>
        <taxon>Actinomycetes</taxon>
        <taxon>Kitasatosporales</taxon>
        <taxon>Streptomycetaceae</taxon>
        <taxon>Streptomyces</taxon>
    </lineage>
</organism>
<evidence type="ECO:0000313" key="2">
    <source>
        <dbReference type="EMBL" id="MDC2959314.1"/>
    </source>
</evidence>
<reference evidence="2 3" key="1">
    <citation type="journal article" date="2015" name="Int. J. Syst. Evol. Microbiol.">
        <title>Streptomyces gilvifuscus sp. nov., an actinomycete that produces antibacterial compounds isolated from soil.</title>
        <authorList>
            <person name="Nguyen T.M."/>
            <person name="Kim J."/>
        </authorList>
    </citation>
    <scope>NUCLEOTIDE SEQUENCE [LARGE SCALE GENOMIC DNA]</scope>
    <source>
        <strain evidence="2 3">T113</strain>
    </source>
</reference>
<accession>A0ABT5G3E1</accession>
<dbReference type="Proteomes" id="UP001221328">
    <property type="component" value="Unassembled WGS sequence"/>
</dbReference>